<dbReference type="Proteomes" id="UP001367676">
    <property type="component" value="Unassembled WGS sequence"/>
</dbReference>
<gene>
    <name evidence="2" type="ORF">V9T40_014157</name>
</gene>
<sequence>MDIDCVLDDFVYGKSILAPCSNELTDIGVNVMHHSTEAAQEAAMRFAQMKAGCGWWAARHMGSSAKRNEMSVKFEANNEQSRQRNVNESGSGSGSGVDVDVDNRSSIQHSAFSIQHSAFSFQQ</sequence>
<accession>A0AAN9TG51</accession>
<comment type="caution">
    <text evidence="2">The sequence shown here is derived from an EMBL/GenBank/DDBJ whole genome shotgun (WGS) entry which is preliminary data.</text>
</comment>
<dbReference type="AlphaFoldDB" id="A0AAN9TG51"/>
<organism evidence="2 3">
    <name type="scientific">Parthenolecanium corni</name>
    <dbReference type="NCBI Taxonomy" id="536013"/>
    <lineage>
        <taxon>Eukaryota</taxon>
        <taxon>Metazoa</taxon>
        <taxon>Ecdysozoa</taxon>
        <taxon>Arthropoda</taxon>
        <taxon>Hexapoda</taxon>
        <taxon>Insecta</taxon>
        <taxon>Pterygota</taxon>
        <taxon>Neoptera</taxon>
        <taxon>Paraneoptera</taxon>
        <taxon>Hemiptera</taxon>
        <taxon>Sternorrhyncha</taxon>
        <taxon>Coccoidea</taxon>
        <taxon>Coccidae</taxon>
        <taxon>Parthenolecanium</taxon>
    </lineage>
</organism>
<reference evidence="2 3" key="1">
    <citation type="submission" date="2024-03" db="EMBL/GenBank/DDBJ databases">
        <title>Adaptation during the transition from Ophiocordyceps entomopathogen to insect associate is accompanied by gene loss and intensified selection.</title>
        <authorList>
            <person name="Ward C.M."/>
            <person name="Onetto C.A."/>
            <person name="Borneman A.R."/>
        </authorList>
    </citation>
    <scope>NUCLEOTIDE SEQUENCE [LARGE SCALE GENOMIC DNA]</scope>
    <source>
        <strain evidence="2">AWRI1</strain>
        <tissue evidence="2">Single Adult Female</tissue>
    </source>
</reference>
<dbReference type="EMBL" id="JBBCAQ010000033">
    <property type="protein sequence ID" value="KAK7582712.1"/>
    <property type="molecule type" value="Genomic_DNA"/>
</dbReference>
<feature type="region of interest" description="Disordered" evidence="1">
    <location>
        <begin position="67"/>
        <end position="101"/>
    </location>
</feature>
<feature type="compositionally biased region" description="Polar residues" evidence="1">
    <location>
        <begin position="77"/>
        <end position="88"/>
    </location>
</feature>
<name>A0AAN9TG51_9HEMI</name>
<protein>
    <submittedName>
        <fullName evidence="2">Uncharacterized protein</fullName>
    </submittedName>
</protein>
<keyword evidence="3" id="KW-1185">Reference proteome</keyword>
<evidence type="ECO:0000256" key="1">
    <source>
        <dbReference type="SAM" id="MobiDB-lite"/>
    </source>
</evidence>
<proteinExistence type="predicted"/>
<evidence type="ECO:0000313" key="2">
    <source>
        <dbReference type="EMBL" id="KAK7582712.1"/>
    </source>
</evidence>
<evidence type="ECO:0000313" key="3">
    <source>
        <dbReference type="Proteomes" id="UP001367676"/>
    </source>
</evidence>